<evidence type="ECO:0000313" key="1">
    <source>
        <dbReference type="EMBL" id="EGZ29816.1"/>
    </source>
</evidence>
<dbReference type="EMBL" id="JH159151">
    <property type="protein sequence ID" value="EGZ29816.1"/>
    <property type="molecule type" value="Genomic_DNA"/>
</dbReference>
<dbReference type="InParanoid" id="G4YN21"/>
<gene>
    <name evidence="1" type="ORF">PHYSODRAFT_294803</name>
</gene>
<proteinExistence type="predicted"/>
<dbReference type="AlphaFoldDB" id="G4YN21"/>
<keyword evidence="2" id="KW-1185">Reference proteome</keyword>
<dbReference type="Proteomes" id="UP000002640">
    <property type="component" value="Unassembled WGS sequence"/>
</dbReference>
<evidence type="ECO:0000313" key="2">
    <source>
        <dbReference type="Proteomes" id="UP000002640"/>
    </source>
</evidence>
<accession>G4YN21</accession>
<sequence>MGGENVEIGSAPLPFDTNVELVDYRDAYFECSGKVDEGMEVIVPSYGRCRVPRKCFADAVVEGAPLTSLGLHFSTEYRVDVEQSVGILLHHIGWSLQHLGLEYYPQVNEDVLLSSILKACPRLTSLSICTRSIRLNRIVSQHERIGEDAGIDGPMISKLRLAQVYDIGPDHGKIFMNRLARPHELSGSAFEGAHDTY</sequence>
<dbReference type="KEGG" id="psoj:PHYSODRAFT_294803"/>
<reference evidence="1 2" key="1">
    <citation type="journal article" date="2006" name="Science">
        <title>Phytophthora genome sequences uncover evolutionary origins and mechanisms of pathogenesis.</title>
        <authorList>
            <person name="Tyler B.M."/>
            <person name="Tripathy S."/>
            <person name="Zhang X."/>
            <person name="Dehal P."/>
            <person name="Jiang R.H."/>
            <person name="Aerts A."/>
            <person name="Arredondo F.D."/>
            <person name="Baxter L."/>
            <person name="Bensasson D."/>
            <person name="Beynon J.L."/>
            <person name="Chapman J."/>
            <person name="Damasceno C.M."/>
            <person name="Dorrance A.E."/>
            <person name="Dou D."/>
            <person name="Dickerman A.W."/>
            <person name="Dubchak I.L."/>
            <person name="Garbelotto M."/>
            <person name="Gijzen M."/>
            <person name="Gordon S.G."/>
            <person name="Govers F."/>
            <person name="Grunwald N.J."/>
            <person name="Huang W."/>
            <person name="Ivors K.L."/>
            <person name="Jones R.W."/>
            <person name="Kamoun S."/>
            <person name="Krampis K."/>
            <person name="Lamour K.H."/>
            <person name="Lee M.K."/>
            <person name="McDonald W.H."/>
            <person name="Medina M."/>
            <person name="Meijer H.J."/>
            <person name="Nordberg E.K."/>
            <person name="Maclean D.J."/>
            <person name="Ospina-Giraldo M.D."/>
            <person name="Morris P.F."/>
            <person name="Phuntumart V."/>
            <person name="Putnam N.H."/>
            <person name="Rash S."/>
            <person name="Rose J.K."/>
            <person name="Sakihama Y."/>
            <person name="Salamov A.A."/>
            <person name="Savidor A."/>
            <person name="Scheuring C.F."/>
            <person name="Smith B.M."/>
            <person name="Sobral B.W."/>
            <person name="Terry A."/>
            <person name="Torto-Alalibo T.A."/>
            <person name="Win J."/>
            <person name="Xu Z."/>
            <person name="Zhang H."/>
            <person name="Grigoriev I.V."/>
            <person name="Rokhsar D.S."/>
            <person name="Boore J.L."/>
        </authorList>
    </citation>
    <scope>NUCLEOTIDE SEQUENCE [LARGE SCALE GENOMIC DNA]</scope>
    <source>
        <strain evidence="1 2">P6497</strain>
    </source>
</reference>
<name>G4YN21_PHYSP</name>
<dbReference type="RefSeq" id="XP_009517091.1">
    <property type="nucleotide sequence ID" value="XM_009518796.1"/>
</dbReference>
<protein>
    <submittedName>
        <fullName evidence="1">Uncharacterized protein</fullName>
    </submittedName>
</protein>
<organism evidence="1 2">
    <name type="scientific">Phytophthora sojae (strain P6497)</name>
    <name type="common">Soybean stem and root rot agent</name>
    <name type="synonym">Phytophthora megasperma f. sp. glycines</name>
    <dbReference type="NCBI Taxonomy" id="1094619"/>
    <lineage>
        <taxon>Eukaryota</taxon>
        <taxon>Sar</taxon>
        <taxon>Stramenopiles</taxon>
        <taxon>Oomycota</taxon>
        <taxon>Peronosporomycetes</taxon>
        <taxon>Peronosporales</taxon>
        <taxon>Peronosporaceae</taxon>
        <taxon>Phytophthora</taxon>
    </lineage>
</organism>
<dbReference type="GeneID" id="20641166"/>